<keyword evidence="2" id="KW-1133">Transmembrane helix</keyword>
<gene>
    <name evidence="4" type="ORF">H8Z83_05655</name>
</gene>
<dbReference type="Pfam" id="PF00892">
    <property type="entry name" value="EamA"/>
    <property type="match status" value="1"/>
</dbReference>
<feature type="transmembrane region" description="Helical" evidence="2">
    <location>
        <begin position="216"/>
        <end position="234"/>
    </location>
</feature>
<dbReference type="RefSeq" id="WP_187014149.1">
    <property type="nucleotide sequence ID" value="NZ_JACOQI010000003.1"/>
</dbReference>
<keyword evidence="2" id="KW-0812">Transmembrane</keyword>
<evidence type="ECO:0000256" key="2">
    <source>
        <dbReference type="SAM" id="Phobius"/>
    </source>
</evidence>
<keyword evidence="2" id="KW-0472">Membrane</keyword>
<feature type="domain" description="EamA" evidence="3">
    <location>
        <begin position="219"/>
        <end position="316"/>
    </location>
</feature>
<comment type="similarity">
    <text evidence="1">Belongs to the EamA transporter family.</text>
</comment>
<feature type="transmembrane region" description="Helical" evidence="2">
    <location>
        <begin position="36"/>
        <end position="54"/>
    </location>
</feature>
<dbReference type="InterPro" id="IPR037185">
    <property type="entry name" value="EmrE-like"/>
</dbReference>
<dbReference type="Gene3D" id="1.10.3730.20">
    <property type="match status" value="2"/>
</dbReference>
<evidence type="ECO:0000313" key="4">
    <source>
        <dbReference type="EMBL" id="MBC5769812.1"/>
    </source>
</evidence>
<proteinExistence type="inferred from homology"/>
<name>A0A923MFL6_9FIRM</name>
<sequence>MWLWLSLTALLCWSGSDLFSKIGCRDGSDRYSHLKMVIAVGVVMGLHAAFEIFVGGTAISWSVIWTYLPVSLLYISSMALGYLGLRYIELSVSSPICNSSGALVAVLTLLFVGGEDYSPLALLAIALVCTGAIGLGVADATEDPELRLERQKASNYKYAKSFLALALPAAYCLLDAAGTFADNRVLEILTGRYMNAGMFATLRECADQAAASANCAYELTFLAAAAFCFIYVVIIKKDRLVPKMEAPKYFGAICETAGQFAYIYAISDTAHLAMSAPIISSYCAASVLWSRIFLKEKLSWKHYAMICLVVIGIAIMGFFDL</sequence>
<keyword evidence="5" id="KW-1185">Reference proteome</keyword>
<feature type="transmembrane region" description="Helical" evidence="2">
    <location>
        <begin position="120"/>
        <end position="141"/>
    </location>
</feature>
<dbReference type="InterPro" id="IPR000620">
    <property type="entry name" value="EamA_dom"/>
</dbReference>
<evidence type="ECO:0000256" key="1">
    <source>
        <dbReference type="ARBA" id="ARBA00007362"/>
    </source>
</evidence>
<feature type="transmembrane region" description="Helical" evidence="2">
    <location>
        <begin position="162"/>
        <end position="181"/>
    </location>
</feature>
<comment type="caution">
    <text evidence="4">The sequence shown here is derived from an EMBL/GenBank/DDBJ whole genome shotgun (WGS) entry which is preliminary data.</text>
</comment>
<reference evidence="4" key="1">
    <citation type="submission" date="2020-08" db="EMBL/GenBank/DDBJ databases">
        <title>Genome public.</title>
        <authorList>
            <person name="Liu C."/>
            <person name="Sun Q."/>
        </authorList>
    </citation>
    <scope>NUCLEOTIDE SEQUENCE</scope>
    <source>
        <strain evidence="4">BX15</strain>
    </source>
</reference>
<protein>
    <submittedName>
        <fullName evidence="4">EamA family transporter</fullName>
    </submittedName>
</protein>
<evidence type="ECO:0000259" key="3">
    <source>
        <dbReference type="Pfam" id="PF00892"/>
    </source>
</evidence>
<dbReference type="EMBL" id="JACOQI010000003">
    <property type="protein sequence ID" value="MBC5769812.1"/>
    <property type="molecule type" value="Genomic_DNA"/>
</dbReference>
<dbReference type="GO" id="GO:0016020">
    <property type="term" value="C:membrane"/>
    <property type="evidence" value="ECO:0007669"/>
    <property type="project" value="InterPro"/>
</dbReference>
<organism evidence="4 5">
    <name type="scientific">Dysosmobacter segnis</name>
    <dbReference type="NCBI Taxonomy" id="2763042"/>
    <lineage>
        <taxon>Bacteria</taxon>
        <taxon>Bacillati</taxon>
        <taxon>Bacillota</taxon>
        <taxon>Clostridia</taxon>
        <taxon>Eubacteriales</taxon>
        <taxon>Oscillospiraceae</taxon>
        <taxon>Dysosmobacter</taxon>
    </lineage>
</organism>
<accession>A0A923MFL6</accession>
<dbReference type="AlphaFoldDB" id="A0A923MFL6"/>
<feature type="transmembrane region" description="Helical" evidence="2">
    <location>
        <begin position="302"/>
        <end position="319"/>
    </location>
</feature>
<feature type="transmembrane region" description="Helical" evidence="2">
    <location>
        <begin position="66"/>
        <end position="85"/>
    </location>
</feature>
<dbReference type="Proteomes" id="UP000620327">
    <property type="component" value="Unassembled WGS sequence"/>
</dbReference>
<dbReference type="SUPFAM" id="SSF103481">
    <property type="entry name" value="Multidrug resistance efflux transporter EmrE"/>
    <property type="match status" value="2"/>
</dbReference>
<evidence type="ECO:0000313" key="5">
    <source>
        <dbReference type="Proteomes" id="UP000620327"/>
    </source>
</evidence>